<sequence length="10" mass="1147">MIEVIKSIKS</sequence>
<reference evidence="2" key="1">
    <citation type="journal article" date="2015" name="PLoS Genet.">
        <title>Genome Sequence and Transcriptome Analyses of Chrysochromulina tobin: Metabolic Tools for Enhanced Algal Fitness in the Prominent Order Prymnesiales (Haptophyceae).</title>
        <authorList>
            <person name="Hovde B.T."/>
            <person name="Deodato C.R."/>
            <person name="Hunsperger H.M."/>
            <person name="Ryken S.A."/>
            <person name="Yost W."/>
            <person name="Jha R.K."/>
            <person name="Patterson J."/>
            <person name="Monnat R.J. Jr."/>
            <person name="Barlow S.B."/>
            <person name="Starkenburg S.R."/>
            <person name="Cattolico R.A."/>
        </authorList>
    </citation>
    <scope>NUCLEOTIDE SEQUENCE</scope>
    <source>
        <strain evidence="2">CCMP291</strain>
    </source>
</reference>
<accession>A0A0M0K2L9</accession>
<name>A0A0M0K2L9_9EUKA</name>
<gene>
    <name evidence="1" type="ORF">Ctob_009268</name>
</gene>
<evidence type="ECO:0000313" key="1">
    <source>
        <dbReference type="EMBL" id="KOO32847.1"/>
    </source>
</evidence>
<evidence type="ECO:0000313" key="2">
    <source>
        <dbReference type="Proteomes" id="UP000037460"/>
    </source>
</evidence>
<organism evidence="1 2">
    <name type="scientific">Chrysochromulina tobinii</name>
    <dbReference type="NCBI Taxonomy" id="1460289"/>
    <lineage>
        <taxon>Eukaryota</taxon>
        <taxon>Haptista</taxon>
        <taxon>Haptophyta</taxon>
        <taxon>Prymnesiophyceae</taxon>
        <taxon>Prymnesiales</taxon>
        <taxon>Chrysochromulinaceae</taxon>
        <taxon>Chrysochromulina</taxon>
    </lineage>
</organism>
<keyword evidence="2" id="KW-1185">Reference proteome</keyword>
<dbReference type="Proteomes" id="UP000037460">
    <property type="component" value="Unassembled WGS sequence"/>
</dbReference>
<protein>
    <submittedName>
        <fullName evidence="1">Uncharacterized protein</fullName>
    </submittedName>
</protein>
<comment type="caution">
    <text evidence="1">The sequence shown here is derived from an EMBL/GenBank/DDBJ whole genome shotgun (WGS) entry which is preliminary data.</text>
</comment>
<proteinExistence type="predicted"/>
<dbReference type="EMBL" id="JWZX01001671">
    <property type="protein sequence ID" value="KOO32847.1"/>
    <property type="molecule type" value="Genomic_DNA"/>
</dbReference>